<accession>A0ACB5TB03</accession>
<name>A0ACB5TB03_AMBMO</name>
<evidence type="ECO:0000313" key="2">
    <source>
        <dbReference type="Proteomes" id="UP001165064"/>
    </source>
</evidence>
<organism evidence="1 2">
    <name type="scientific">Ambrosiozyma monospora</name>
    <name type="common">Yeast</name>
    <name type="synonym">Endomycopsis monosporus</name>
    <dbReference type="NCBI Taxonomy" id="43982"/>
    <lineage>
        <taxon>Eukaryota</taxon>
        <taxon>Fungi</taxon>
        <taxon>Dikarya</taxon>
        <taxon>Ascomycota</taxon>
        <taxon>Saccharomycotina</taxon>
        <taxon>Pichiomycetes</taxon>
        <taxon>Pichiales</taxon>
        <taxon>Pichiaceae</taxon>
        <taxon>Ambrosiozyma</taxon>
    </lineage>
</organism>
<keyword evidence="2" id="KW-1185">Reference proteome</keyword>
<evidence type="ECO:0000313" key="1">
    <source>
        <dbReference type="EMBL" id="GME84738.1"/>
    </source>
</evidence>
<proteinExistence type="predicted"/>
<protein>
    <submittedName>
        <fullName evidence="1">Unnamed protein product</fullName>
    </submittedName>
</protein>
<comment type="caution">
    <text evidence="1">The sequence shown here is derived from an EMBL/GenBank/DDBJ whole genome shotgun (WGS) entry which is preliminary data.</text>
</comment>
<sequence length="408" mass="46170">MFTSQSDDEDSFDESDNNGSVTNSTTTTENPKEVIPKFLSITNLEPTNITSLSLNDTEFSDFKFLQNYNNLVSLAIAAATFMDHTLQHPKVRRLSLCSIDTSDYDLTGLTALSHLFLRECILTQKFFETLPKSLLDIQLSECSDASTPIYNIPPWVETIEIETDKRFPVFLTTGDRLKNVAIQIPSSVVGLSDTFIPELFFQCLPKSVKTLCISNAKELDNIFWKTFNLSSMDGLLDLTIIMEQASNFDFGILPHNLKKLTMDCQVTGSVFNPATFISNQLEELDLSFPIITDEHIRMLDTVCASSQLHSLTLQAKQKMFDFKQLHFGTIRKFLLKSDYFEPELGPKNWVLSLKLEDFPDTLYRFDIEYIGPLTGKMKVRLEVPRLTEAMLESGLLEGAGSITQLEMH</sequence>
<reference evidence="1" key="1">
    <citation type="submission" date="2023-04" db="EMBL/GenBank/DDBJ databases">
        <title>Ambrosiozyma monospora NBRC 10751.</title>
        <authorList>
            <person name="Ichikawa N."/>
            <person name="Sato H."/>
            <person name="Tonouchi N."/>
        </authorList>
    </citation>
    <scope>NUCLEOTIDE SEQUENCE</scope>
    <source>
        <strain evidence="1">NBRC 10751</strain>
    </source>
</reference>
<dbReference type="Proteomes" id="UP001165064">
    <property type="component" value="Unassembled WGS sequence"/>
</dbReference>
<dbReference type="EMBL" id="BSXS01005725">
    <property type="protein sequence ID" value="GME84738.1"/>
    <property type="molecule type" value="Genomic_DNA"/>
</dbReference>
<gene>
    <name evidence="1" type="ORF">Amon02_000705900</name>
</gene>